<feature type="non-terminal residue" evidence="1">
    <location>
        <position position="47"/>
    </location>
</feature>
<comment type="caution">
    <text evidence="1">The sequence shown here is derived from an EMBL/GenBank/DDBJ whole genome shotgun (WGS) entry which is preliminary data.</text>
</comment>
<evidence type="ECO:0000313" key="1">
    <source>
        <dbReference type="EMBL" id="GFD53018.1"/>
    </source>
</evidence>
<dbReference type="AlphaFoldDB" id="A0A699X548"/>
<organism evidence="1">
    <name type="scientific">Tanacetum cinerariifolium</name>
    <name type="common">Dalmatian daisy</name>
    <name type="synonym">Chrysanthemum cinerariifolium</name>
    <dbReference type="NCBI Taxonomy" id="118510"/>
    <lineage>
        <taxon>Eukaryota</taxon>
        <taxon>Viridiplantae</taxon>
        <taxon>Streptophyta</taxon>
        <taxon>Embryophyta</taxon>
        <taxon>Tracheophyta</taxon>
        <taxon>Spermatophyta</taxon>
        <taxon>Magnoliopsida</taxon>
        <taxon>eudicotyledons</taxon>
        <taxon>Gunneridae</taxon>
        <taxon>Pentapetalae</taxon>
        <taxon>asterids</taxon>
        <taxon>campanulids</taxon>
        <taxon>Asterales</taxon>
        <taxon>Asteraceae</taxon>
        <taxon>Asteroideae</taxon>
        <taxon>Anthemideae</taxon>
        <taxon>Anthemidinae</taxon>
        <taxon>Tanacetum</taxon>
    </lineage>
</organism>
<dbReference type="EMBL" id="BKCJ011789154">
    <property type="protein sequence ID" value="GFD53018.1"/>
    <property type="molecule type" value="Genomic_DNA"/>
</dbReference>
<accession>A0A699X548</accession>
<reference evidence="1" key="1">
    <citation type="journal article" date="2019" name="Sci. Rep.">
        <title>Draft genome of Tanacetum cinerariifolium, the natural source of mosquito coil.</title>
        <authorList>
            <person name="Yamashiro T."/>
            <person name="Shiraishi A."/>
            <person name="Satake H."/>
            <person name="Nakayama K."/>
        </authorList>
    </citation>
    <scope>NUCLEOTIDE SEQUENCE</scope>
</reference>
<proteinExistence type="predicted"/>
<name>A0A699X548_TANCI</name>
<gene>
    <name evidence="1" type="ORF">Tci_924987</name>
</gene>
<sequence>MGVVWRWWSGGKRGGNGVKGLAGKLEGAQWYFKRGRDDTMWILGTLH</sequence>
<protein>
    <submittedName>
        <fullName evidence="1">Uncharacterized protein</fullName>
    </submittedName>
</protein>